<evidence type="ECO:0000256" key="2">
    <source>
        <dbReference type="ARBA" id="ARBA00022515"/>
    </source>
</evidence>
<evidence type="ECO:0000256" key="9">
    <source>
        <dbReference type="ARBA" id="ARBA00022842"/>
    </source>
</evidence>
<dbReference type="GO" id="GO:1990077">
    <property type="term" value="C:primosome complex"/>
    <property type="evidence" value="ECO:0007669"/>
    <property type="project" value="UniProtKB-KW"/>
</dbReference>
<dbReference type="FunFam" id="3.90.580.10:FF:000001">
    <property type="entry name" value="DNA primase"/>
    <property type="match status" value="1"/>
</dbReference>
<dbReference type="GO" id="GO:0000428">
    <property type="term" value="C:DNA-directed RNA polymerase complex"/>
    <property type="evidence" value="ECO:0007669"/>
    <property type="project" value="UniProtKB-KW"/>
</dbReference>
<dbReference type="SUPFAM" id="SSF56731">
    <property type="entry name" value="DNA primase core"/>
    <property type="match status" value="1"/>
</dbReference>
<dbReference type="OrthoDB" id="9803773at2"/>
<keyword evidence="4 12" id="KW-0548">Nucleotidyltransferase</keyword>
<dbReference type="Gene3D" id="1.10.860.10">
    <property type="entry name" value="DNAb Helicase, Chain A"/>
    <property type="match status" value="1"/>
</dbReference>
<dbReference type="InterPro" id="IPR013264">
    <property type="entry name" value="DNAG_N"/>
</dbReference>
<comment type="function">
    <text evidence="12 13">RNA polymerase that catalyzes the synthesis of short RNA molecules used as primers for DNA polymerase during DNA replication.</text>
</comment>
<dbReference type="Pfam" id="PF10410">
    <property type="entry name" value="DnaB_bind"/>
    <property type="match status" value="1"/>
</dbReference>
<keyword evidence="18" id="KW-1185">Reference proteome</keyword>
<evidence type="ECO:0000259" key="16">
    <source>
        <dbReference type="PROSITE" id="PS50880"/>
    </source>
</evidence>
<dbReference type="InterPro" id="IPR037068">
    <property type="entry name" value="DNA_primase_core_N_sf"/>
</dbReference>
<dbReference type="InterPro" id="IPR006295">
    <property type="entry name" value="DNA_primase_DnaG"/>
</dbReference>
<keyword evidence="3 12" id="KW-0808">Transferase</keyword>
<dbReference type="PANTHER" id="PTHR30313:SF2">
    <property type="entry name" value="DNA PRIMASE"/>
    <property type="match status" value="1"/>
</dbReference>
<dbReference type="PATRIC" id="fig|768706.3.peg.5018"/>
<protein>
    <recommendedName>
        <fullName evidence="12 13">DNA primase</fullName>
        <ecNumber evidence="12">2.7.7.101</ecNumber>
    </recommendedName>
</protein>
<evidence type="ECO:0000256" key="11">
    <source>
        <dbReference type="ARBA" id="ARBA00023163"/>
    </source>
</evidence>
<keyword evidence="8 12" id="KW-0862">Zinc</keyword>
<dbReference type="GO" id="GO:0005737">
    <property type="term" value="C:cytoplasm"/>
    <property type="evidence" value="ECO:0007669"/>
    <property type="project" value="TreeGrafter"/>
</dbReference>
<dbReference type="PIRSF" id="PIRSF002811">
    <property type="entry name" value="DnaG"/>
    <property type="match status" value="1"/>
</dbReference>
<evidence type="ECO:0000256" key="12">
    <source>
        <dbReference type="HAMAP-Rule" id="MF_00974"/>
    </source>
</evidence>
<dbReference type="Pfam" id="PF01807">
    <property type="entry name" value="Zn_ribbon_DnaG"/>
    <property type="match status" value="1"/>
</dbReference>
<dbReference type="SMART" id="SM00400">
    <property type="entry name" value="ZnF_CHCC"/>
    <property type="match status" value="1"/>
</dbReference>
<keyword evidence="5 12" id="KW-0235">DNA replication</keyword>
<evidence type="ECO:0000313" key="18">
    <source>
        <dbReference type="Proteomes" id="UP000006346"/>
    </source>
</evidence>
<dbReference type="STRING" id="768706.Desor_4937"/>
<evidence type="ECO:0000256" key="6">
    <source>
        <dbReference type="ARBA" id="ARBA00022723"/>
    </source>
</evidence>
<dbReference type="NCBIfam" id="TIGR01391">
    <property type="entry name" value="dnaG"/>
    <property type="match status" value="1"/>
</dbReference>
<dbReference type="GO" id="GO:0003899">
    <property type="term" value="F:DNA-directed RNA polymerase activity"/>
    <property type="evidence" value="ECO:0007669"/>
    <property type="project" value="UniProtKB-UniRule"/>
</dbReference>
<keyword evidence="1 12" id="KW-0240">DNA-directed RNA polymerase</keyword>
<dbReference type="PANTHER" id="PTHR30313">
    <property type="entry name" value="DNA PRIMASE"/>
    <property type="match status" value="1"/>
</dbReference>
<sequence>MYKVRVDKINKMWLRLKGVRDVDNRLHQEFMPEEVIEEVRSRADIVEIISEYVSLQRKGKNFLGLCPFHAEKTPSFTVTPEKQMFYCFGCNVGGNVFSFLMKKENWSFLECIQNLAARYGVSLPEKELSPREREENRRRLRFEEIHELAAEYFHNLLLKSPEGELGRLYFAQRGVDSDTIRSFRLGYAPDRWDGLLTYMKARGVQPLELAENGLALERGTPGKGGGYYDRFRNRVLFSILDRRNHVIGFGGRVLDDSLPKYLNSPETFFFNKGHHLYGMHSGHQGIRERGYALLVEGYMDVIALQKAGYSNAVASLGTALTRDQAKLLRRYTQRVVLLYDSDEAGIQAALRGGEILRYAGIRVDVATLAGAKDPDEFLKSYGVEAFEKVLKQVIGYVEFKFRMSVQKAPPQTIQEKAELVVKLAPDILKVSSPIEREGYERFLSLELGLTLEAVQREIAGLEQKKPKKEPLKEYSQQNQVSSEKNRDNIDSVIICKNDDAFPSPAVYSGEYRTERMLLRLLIEDISHLPKIKAKLGEFFWKVPAHQQIFDYLNQEGKLPAHSEEQAQSWLAGLLLEELDISQTERLLDDCIKGILSSQAEERVEDLQARMVALEKSGDMAGAMALLKEIGERLKRGK</sequence>
<comment type="domain">
    <text evidence="12">Contains an N-terminal zinc-binding domain, a central core domain that contains the primase activity, and a C-terminal DnaB-binding domain.</text>
</comment>
<dbReference type="InterPro" id="IPR006171">
    <property type="entry name" value="TOPRIM_dom"/>
</dbReference>
<feature type="zinc finger region" description="CHC2-type" evidence="12 14">
    <location>
        <begin position="66"/>
        <end position="90"/>
    </location>
</feature>
<proteinExistence type="inferred from homology"/>
<comment type="similarity">
    <text evidence="12 13">Belongs to the DnaG primase family.</text>
</comment>
<dbReference type="SUPFAM" id="SSF57783">
    <property type="entry name" value="Zinc beta-ribbon"/>
    <property type="match status" value="1"/>
</dbReference>
<dbReference type="InterPro" id="IPR019475">
    <property type="entry name" value="DNA_primase_DnaB-bd"/>
</dbReference>
<evidence type="ECO:0000256" key="5">
    <source>
        <dbReference type="ARBA" id="ARBA00022705"/>
    </source>
</evidence>
<evidence type="ECO:0000256" key="13">
    <source>
        <dbReference type="PIRNR" id="PIRNR002811"/>
    </source>
</evidence>
<evidence type="ECO:0000256" key="14">
    <source>
        <dbReference type="PIRSR" id="PIRSR002811-1"/>
    </source>
</evidence>
<dbReference type="InterPro" id="IPR030846">
    <property type="entry name" value="DnaG_bac"/>
</dbReference>
<dbReference type="GO" id="GO:0006269">
    <property type="term" value="P:DNA replication, synthesis of primer"/>
    <property type="evidence" value="ECO:0007669"/>
    <property type="project" value="UniProtKB-UniRule"/>
</dbReference>
<evidence type="ECO:0000256" key="8">
    <source>
        <dbReference type="ARBA" id="ARBA00022833"/>
    </source>
</evidence>
<dbReference type="Pfam" id="PF13155">
    <property type="entry name" value="Toprim_2"/>
    <property type="match status" value="1"/>
</dbReference>
<evidence type="ECO:0000256" key="3">
    <source>
        <dbReference type="ARBA" id="ARBA00022679"/>
    </source>
</evidence>
<evidence type="ECO:0000313" key="17">
    <source>
        <dbReference type="EMBL" id="AET70334.1"/>
    </source>
</evidence>
<comment type="subunit">
    <text evidence="12">Monomer. Interacts with DnaB.</text>
</comment>
<evidence type="ECO:0000256" key="7">
    <source>
        <dbReference type="ARBA" id="ARBA00022771"/>
    </source>
</evidence>
<dbReference type="Pfam" id="PF08275">
    <property type="entry name" value="DNAG_N"/>
    <property type="match status" value="1"/>
</dbReference>
<gene>
    <name evidence="12" type="primary">dnaG</name>
    <name evidence="17" type="ordered locus">Desor_4937</name>
</gene>
<keyword evidence="7 12" id="KW-0863">Zinc-finger</keyword>
<keyword evidence="10 12" id="KW-0238">DNA-binding</keyword>
<dbReference type="GO" id="GO:0008270">
    <property type="term" value="F:zinc ion binding"/>
    <property type="evidence" value="ECO:0007669"/>
    <property type="project" value="UniProtKB-UniRule"/>
</dbReference>
<comment type="catalytic activity">
    <reaction evidence="12">
        <text>ssDNA + n NTP = ssDNA/pppN(pN)n-1 hybrid + (n-1) diphosphate.</text>
        <dbReference type="EC" id="2.7.7.101"/>
    </reaction>
</comment>
<evidence type="ECO:0000256" key="4">
    <source>
        <dbReference type="ARBA" id="ARBA00022695"/>
    </source>
</evidence>
<feature type="region of interest" description="Disordered" evidence="15">
    <location>
        <begin position="465"/>
        <end position="485"/>
    </location>
</feature>
<dbReference type="HOGENOM" id="CLU_013501_5_3_9"/>
<dbReference type="EMBL" id="CP003108">
    <property type="protein sequence ID" value="AET70334.1"/>
    <property type="molecule type" value="Genomic_DNA"/>
</dbReference>
<name>G7WJ22_DESOD</name>
<dbReference type="InterPro" id="IPR036977">
    <property type="entry name" value="DNA_primase_Znf_CHC2"/>
</dbReference>
<keyword evidence="9" id="KW-0460">Magnesium</keyword>
<dbReference type="eggNOG" id="COG0358">
    <property type="taxonomic scope" value="Bacteria"/>
</dbReference>
<organism evidence="17 18">
    <name type="scientific">Desulfosporosinus orientis (strain ATCC 19365 / DSM 765 / NCIMB 8382 / VKM B-1628 / Singapore I)</name>
    <name type="common">Desulfotomaculum orientis</name>
    <dbReference type="NCBI Taxonomy" id="768706"/>
    <lineage>
        <taxon>Bacteria</taxon>
        <taxon>Bacillati</taxon>
        <taxon>Bacillota</taxon>
        <taxon>Clostridia</taxon>
        <taxon>Eubacteriales</taxon>
        <taxon>Desulfitobacteriaceae</taxon>
        <taxon>Desulfosporosinus</taxon>
    </lineage>
</organism>
<dbReference type="GO" id="GO:0003677">
    <property type="term" value="F:DNA binding"/>
    <property type="evidence" value="ECO:0007669"/>
    <property type="project" value="UniProtKB-KW"/>
</dbReference>
<dbReference type="Proteomes" id="UP000006346">
    <property type="component" value="Chromosome"/>
</dbReference>
<reference evidence="17 18" key="2">
    <citation type="journal article" date="2012" name="J. Bacteriol.">
        <title>Complete genome sequences of Desulfosporosinus orientis DSM765T, Desulfosporosinus youngiae DSM17734T, Desulfosporosinus meridiei DSM13257T, and Desulfosporosinus acidiphilus DSM22704T.</title>
        <authorList>
            <person name="Pester M."/>
            <person name="Brambilla E."/>
            <person name="Alazard D."/>
            <person name="Rattei T."/>
            <person name="Weinmaier T."/>
            <person name="Han J."/>
            <person name="Lucas S."/>
            <person name="Lapidus A."/>
            <person name="Cheng J.F."/>
            <person name="Goodwin L."/>
            <person name="Pitluck S."/>
            <person name="Peters L."/>
            <person name="Ovchinnikova G."/>
            <person name="Teshima H."/>
            <person name="Detter J.C."/>
            <person name="Han C.S."/>
            <person name="Tapia R."/>
            <person name="Land M.L."/>
            <person name="Hauser L."/>
            <person name="Kyrpides N.C."/>
            <person name="Ivanova N.N."/>
            <person name="Pagani I."/>
            <person name="Huntmann M."/>
            <person name="Wei C.L."/>
            <person name="Davenport K.W."/>
            <person name="Daligault H."/>
            <person name="Chain P.S."/>
            <person name="Chen A."/>
            <person name="Mavromatis K."/>
            <person name="Markowitz V."/>
            <person name="Szeto E."/>
            <person name="Mikhailova N."/>
            <person name="Pati A."/>
            <person name="Wagner M."/>
            <person name="Woyke T."/>
            <person name="Ollivier B."/>
            <person name="Klenk H.P."/>
            <person name="Spring S."/>
            <person name="Loy A."/>
        </authorList>
    </citation>
    <scope>NUCLEOTIDE SEQUENCE [LARGE SCALE GENOMIC DNA]</scope>
    <source>
        <strain evidence="18">ATCC 19365 / DSM 765 / NCIMB 8382 / VKM B-1628</strain>
    </source>
</reference>
<dbReference type="CDD" id="cd03364">
    <property type="entry name" value="TOPRIM_DnaG_primases"/>
    <property type="match status" value="1"/>
</dbReference>
<dbReference type="SMART" id="SM00493">
    <property type="entry name" value="TOPRIM"/>
    <property type="match status" value="1"/>
</dbReference>
<dbReference type="EC" id="2.7.7.101" evidence="12"/>
<keyword evidence="6 12" id="KW-0479">Metal-binding</keyword>
<dbReference type="Gene3D" id="3.90.580.10">
    <property type="entry name" value="Zinc finger, CHC2-type domain"/>
    <property type="match status" value="1"/>
</dbReference>
<dbReference type="InterPro" id="IPR034151">
    <property type="entry name" value="TOPRIM_DnaG_bac"/>
</dbReference>
<comment type="cofactor">
    <cofactor evidence="12 13 14">
        <name>Zn(2+)</name>
        <dbReference type="ChEBI" id="CHEBI:29105"/>
    </cofactor>
    <text evidence="12 13 14">Binds 1 zinc ion per monomer.</text>
</comment>
<accession>G7WJ22</accession>
<dbReference type="HAMAP" id="MF_00974">
    <property type="entry name" value="DNA_primase_DnaG"/>
    <property type="match status" value="1"/>
</dbReference>
<dbReference type="Gene3D" id="3.90.980.10">
    <property type="entry name" value="DNA primase, catalytic core, N-terminal domain"/>
    <property type="match status" value="1"/>
</dbReference>
<reference evidence="18" key="1">
    <citation type="submission" date="2011-11" db="EMBL/GenBank/DDBJ databases">
        <title>Complete sequence of Desulfosporosinus orientis DSM 765.</title>
        <authorList>
            <person name="Lucas S."/>
            <person name="Han J."/>
            <person name="Lapidus A."/>
            <person name="Cheng J.-F."/>
            <person name="Goodwin L."/>
            <person name="Pitluck S."/>
            <person name="Peters L."/>
            <person name="Ovchinnikova G."/>
            <person name="Teshima H."/>
            <person name="Detter J.C."/>
            <person name="Han C."/>
            <person name="Tapia R."/>
            <person name="Land M."/>
            <person name="Hauser L."/>
            <person name="Kyrpides N."/>
            <person name="Ivanova N."/>
            <person name="Pagani I."/>
            <person name="Pester M."/>
            <person name="Spring S."/>
            <person name="Ollivier B."/>
            <person name="Rattei T."/>
            <person name="Klenk H.-P."/>
            <person name="Wagner M."/>
            <person name="Loy A."/>
            <person name="Woyke T."/>
        </authorList>
    </citation>
    <scope>NUCLEOTIDE SEQUENCE [LARGE SCALE GENOMIC DNA]</scope>
    <source>
        <strain evidence="18">ATCC 19365 / DSM 765 / NCIMB 8382 / VKM B-1628</strain>
    </source>
</reference>
<evidence type="ECO:0000256" key="1">
    <source>
        <dbReference type="ARBA" id="ARBA00022478"/>
    </source>
</evidence>
<dbReference type="InterPro" id="IPR050219">
    <property type="entry name" value="DnaG_primase"/>
</dbReference>
<evidence type="ECO:0000256" key="15">
    <source>
        <dbReference type="SAM" id="MobiDB-lite"/>
    </source>
</evidence>
<keyword evidence="11 12" id="KW-0804">Transcription</keyword>
<keyword evidence="2 12" id="KW-0639">Primosome</keyword>
<dbReference type="InterPro" id="IPR016136">
    <property type="entry name" value="DNA_helicase_N/primase_C"/>
</dbReference>
<dbReference type="Gene3D" id="3.40.1360.10">
    <property type="match status" value="1"/>
</dbReference>
<dbReference type="AlphaFoldDB" id="G7WJ22"/>
<dbReference type="KEGG" id="dor:Desor_4937"/>
<dbReference type="PROSITE" id="PS50880">
    <property type="entry name" value="TOPRIM"/>
    <property type="match status" value="1"/>
</dbReference>
<dbReference type="InterPro" id="IPR002694">
    <property type="entry name" value="Znf_CHC2"/>
</dbReference>
<feature type="domain" description="Toprim" evidence="16">
    <location>
        <begin position="290"/>
        <end position="371"/>
    </location>
</feature>
<evidence type="ECO:0000256" key="10">
    <source>
        <dbReference type="ARBA" id="ARBA00023125"/>
    </source>
</evidence>